<dbReference type="Proteomes" id="UP000676079">
    <property type="component" value="Chromosome"/>
</dbReference>
<gene>
    <name evidence="2" type="ORF">KGD84_17300</name>
</gene>
<protein>
    <submittedName>
        <fullName evidence="2">Uncharacterized protein</fullName>
    </submittedName>
</protein>
<proteinExistence type="predicted"/>
<keyword evidence="3" id="KW-1185">Reference proteome</keyword>
<keyword evidence="1" id="KW-0472">Membrane</keyword>
<feature type="transmembrane region" description="Helical" evidence="1">
    <location>
        <begin position="53"/>
        <end position="74"/>
    </location>
</feature>
<organism evidence="2 3">
    <name type="scientific">Nocardiopsis changdeensis</name>
    <dbReference type="NCBI Taxonomy" id="2831969"/>
    <lineage>
        <taxon>Bacteria</taxon>
        <taxon>Bacillati</taxon>
        <taxon>Actinomycetota</taxon>
        <taxon>Actinomycetes</taxon>
        <taxon>Streptosporangiales</taxon>
        <taxon>Nocardiopsidaceae</taxon>
        <taxon>Nocardiopsis</taxon>
    </lineage>
</organism>
<name>A0ABX8BH60_9ACTN</name>
<feature type="transmembrane region" description="Helical" evidence="1">
    <location>
        <begin position="20"/>
        <end position="41"/>
    </location>
</feature>
<evidence type="ECO:0000313" key="3">
    <source>
        <dbReference type="Proteomes" id="UP000676079"/>
    </source>
</evidence>
<accession>A0ABX8BH60</accession>
<keyword evidence="1" id="KW-0812">Transmembrane</keyword>
<reference evidence="2 3" key="1">
    <citation type="submission" date="2021-05" db="EMBL/GenBank/DDBJ databases">
        <title>Direct Submission.</title>
        <authorList>
            <person name="Li K."/>
            <person name="Gao J."/>
        </authorList>
    </citation>
    <scope>NUCLEOTIDE SEQUENCE [LARGE SCALE GENOMIC DNA]</scope>
    <source>
        <strain evidence="2 3">Mg02</strain>
    </source>
</reference>
<sequence>MSAPTEFVPRRSRSPLSRRYWAAIYLIRRLVFLALILWSAITCAVQLAGPHPVAAGAGLVCALVVLYVQGGWVWRRYRRWVT</sequence>
<keyword evidence="1" id="KW-1133">Transmembrane helix</keyword>
<evidence type="ECO:0000256" key="1">
    <source>
        <dbReference type="SAM" id="Phobius"/>
    </source>
</evidence>
<evidence type="ECO:0000313" key="2">
    <source>
        <dbReference type="EMBL" id="QUX20286.1"/>
    </source>
</evidence>
<dbReference type="EMBL" id="CP074133">
    <property type="protein sequence ID" value="QUX20286.1"/>
    <property type="molecule type" value="Genomic_DNA"/>
</dbReference>
<dbReference type="RefSeq" id="WP_220561481.1">
    <property type="nucleotide sequence ID" value="NZ_CP074133.1"/>
</dbReference>